<protein>
    <submittedName>
        <fullName evidence="2">Uncharacterized protein LOC110989103 isoform X2</fullName>
    </submittedName>
</protein>
<evidence type="ECO:0000313" key="2">
    <source>
        <dbReference type="RefSeq" id="XP_022108924.1"/>
    </source>
</evidence>
<evidence type="ECO:0000313" key="1">
    <source>
        <dbReference type="Proteomes" id="UP000694845"/>
    </source>
</evidence>
<gene>
    <name evidence="2" type="primary">LOC110989103</name>
</gene>
<sequence>MLNRKFQEAIEVEAKGFEVTDRINFWRPTSTSTASGTETLRQTSIMWGSNLWAWIVTNDVLTSPEVDVLKSAEVDSLMLVEVGKNTRCVGRRSASFPSEEWTSASPL</sequence>
<proteinExistence type="predicted"/>
<dbReference type="GeneID" id="110989103"/>
<keyword evidence="1" id="KW-1185">Reference proteome</keyword>
<name>A0A8B7ZU24_ACAPL</name>
<dbReference type="RefSeq" id="XP_022108924.1">
    <property type="nucleotide sequence ID" value="XM_022253232.1"/>
</dbReference>
<reference evidence="2" key="1">
    <citation type="submission" date="2025-08" db="UniProtKB">
        <authorList>
            <consortium name="RefSeq"/>
        </authorList>
    </citation>
    <scope>IDENTIFICATION</scope>
</reference>
<dbReference type="AlphaFoldDB" id="A0A8B7ZU24"/>
<organism evidence="1 2">
    <name type="scientific">Acanthaster planci</name>
    <name type="common">Crown-of-thorns starfish</name>
    <dbReference type="NCBI Taxonomy" id="133434"/>
    <lineage>
        <taxon>Eukaryota</taxon>
        <taxon>Metazoa</taxon>
        <taxon>Echinodermata</taxon>
        <taxon>Eleutherozoa</taxon>
        <taxon>Asterozoa</taxon>
        <taxon>Asteroidea</taxon>
        <taxon>Valvatacea</taxon>
        <taxon>Valvatida</taxon>
        <taxon>Acanthasteridae</taxon>
        <taxon>Acanthaster</taxon>
    </lineage>
</organism>
<accession>A0A8B7ZU24</accession>
<dbReference type="Proteomes" id="UP000694845">
    <property type="component" value="Unplaced"/>
</dbReference>